<dbReference type="Proteomes" id="UP000828390">
    <property type="component" value="Unassembled WGS sequence"/>
</dbReference>
<sequence length="1685" mass="190324">MAADTNIFTDKQTNNWFKACIALNLTKDGLTDFVVTELLNVQTKVGRSCGQCFIQNLIPCPTHYVCKKRKGNNCSFHNSQQRKSCQTCDKVKQDITLLHRFIRPSWENTKAELWATNPWEIGKCYLPPDGYSSVSSVQESDFNGVVSVVLNCKHFETCLSVACLSPPPPDKKCPLEKVRQIGRDVRHTADCKVTDADLQYFFLTLTTLLADPVRLLHDTSATEARRKLSDLQNDRLSPDDLGKLLKEANQTLTQAKEAGERFSKEAERTLEATIQAGKDRIENQTQAGEKRIEIKTQESINLINRTVIEKDQDEYERGVAELIERTKRLYGDNLNQVTISPLNDYKHEQLGNVYMPPKIVHMCEANGVFKKTERPVTQYKDVFFKDDKVNPRIFLQGEAGSGKTTFLAKLALEWCRESHVSSASDNSSLFFNDVDVVQSFVFVFYITLRNSVKQFDVYTLIKEQIIDSIYSSQEDREQAYRLLNEIMKRERCLVLLDGLDEWTGPGDHHNLPTLVLEQSQCVLLFSTRPWKLTVVKIMHLDRYTSVHLEGINKPFEFSRKILSCLVDKDELELKYSAFEQYIEKQELGELLSSPMMLSAIVCSYAEGIELKGSTCEMYTLLVESLFKKANSNTCTFQQPPFPCFIRTEYIQPNLEQLNRLAEMAFHLLFVNDKENSIMFNITELNKFKIDEYKDFALKSGILSAQQTASALRSSSSFMFIHLSMQEFLAAYHIARNTNLIDGSISVYLNRHPVAYLDIAQVFIFLCGLDVSCAEKLSSMMHERDALDRSNFFKCLMFYRIILAGYREANANGYSDISLKFSHFYFVKDNIIDLHKIWETNAANAIVLKVHIDVMEPFQNQRLSPANDECASQITINLQPCLELTCLTLEGRSILVKDSASVGTLEFPVCIILNIADPTQCTELPPVLPSINHIDLTRVTCSCTWLRSLLSMMLTQNCNMNCWLNKCHLTACGEGEANTSYTTGNISVFVNPNKSISISLTNDTGLWEILHGLSMKSLSLHGEVDRGCRVNHEKSFSQTIASLPKLETLDIAMDELTPCVWEALRGLNIKSLTLRSKEWGELHAESLTQLLSSLKRLETLGIDVPKDSPGLWKALNGLNIKSLNLGGKKDLYGWEGEGLRINHSQSLSQSLSSLMRLQILDIHVAEDITGLWEAFYGLNIKKLRVSCNCIVKYKESLSHLLPSLTRLETLSIGAREACPGLWEALKGFSVKSLTIKGKNKGFELNQTELLSQSLSSLTLLETLDMVVWEHSTGLWEVLHTLNIKTLSLTLHGWTDLRTESLSKSLSSLTRLETLNVSVYADSIVYASVYGGSRFPWKALHGLNIKSLRLSLCHYNVCLDLQAESLYQSLASLTQLETLSIELRPSSRGLWRGIHCLNVKRLSLKTMEWGGLHKELMSLSLTSLTQLDTLCIRMECDNPGLWEAVHGLNIKSLSLSGLWKRTGIDVKHTLSMAKTLASLIHLETLSIDVEHESPGLWVALHGLNIKSLSLNGVWEGSGIDVKLAKTFSQSLSSLTQLETLTLHVHTYIALQVPQSLKYLNIYYDTMLPSELRELVDSLATCTHTIESKLEFGCASSVDPPERIPIQEYIPFQQELAARKNVAMKRFRIYEWPDSAGHAMSVRDIGDVDDAASDILQDDVYKRFAKYIDRYIINRISILIEISPGSIS</sequence>
<name>A0A9D4DYM4_DREPO</name>
<dbReference type="Gene3D" id="3.40.50.300">
    <property type="entry name" value="P-loop containing nucleotide triphosphate hydrolases"/>
    <property type="match status" value="1"/>
</dbReference>
<reference evidence="4" key="1">
    <citation type="journal article" date="2019" name="bioRxiv">
        <title>The Genome of the Zebra Mussel, Dreissena polymorpha: A Resource for Invasive Species Research.</title>
        <authorList>
            <person name="McCartney M.A."/>
            <person name="Auch B."/>
            <person name="Kono T."/>
            <person name="Mallez S."/>
            <person name="Zhang Y."/>
            <person name="Obille A."/>
            <person name="Becker A."/>
            <person name="Abrahante J.E."/>
            <person name="Garbe J."/>
            <person name="Badalamenti J.P."/>
            <person name="Herman A."/>
            <person name="Mangelson H."/>
            <person name="Liachko I."/>
            <person name="Sullivan S."/>
            <person name="Sone E.D."/>
            <person name="Koren S."/>
            <person name="Silverstein K.A.T."/>
            <person name="Beckman K.B."/>
            <person name="Gohl D.M."/>
        </authorList>
    </citation>
    <scope>NUCLEOTIDE SEQUENCE</scope>
    <source>
        <strain evidence="4">Duluth1</strain>
        <tissue evidence="4">Whole animal</tissue>
    </source>
</reference>
<evidence type="ECO:0000256" key="1">
    <source>
        <dbReference type="ARBA" id="ARBA00022741"/>
    </source>
</evidence>
<dbReference type="PANTHER" id="PTHR46312">
    <property type="entry name" value="NACHT DOMAIN-CONTAINING PROTEIN"/>
    <property type="match status" value="1"/>
</dbReference>
<reference evidence="4" key="2">
    <citation type="submission" date="2020-11" db="EMBL/GenBank/DDBJ databases">
        <authorList>
            <person name="McCartney M.A."/>
            <person name="Auch B."/>
            <person name="Kono T."/>
            <person name="Mallez S."/>
            <person name="Becker A."/>
            <person name="Gohl D.M."/>
            <person name="Silverstein K.A.T."/>
            <person name="Koren S."/>
            <person name="Bechman K.B."/>
            <person name="Herman A."/>
            <person name="Abrahante J.E."/>
            <person name="Garbe J."/>
        </authorList>
    </citation>
    <scope>NUCLEOTIDE SEQUENCE</scope>
    <source>
        <strain evidence="4">Duluth1</strain>
        <tissue evidence="4">Whole animal</tissue>
    </source>
</reference>
<dbReference type="InterPro" id="IPR003593">
    <property type="entry name" value="AAA+_ATPase"/>
</dbReference>
<dbReference type="PANTHER" id="PTHR46312:SF2">
    <property type="entry name" value="NUCLEOTIDE-BINDING OLIGOMERIZATION DOMAIN-CONTAINING PROTEIN 2-LIKE"/>
    <property type="match status" value="1"/>
</dbReference>
<feature type="domain" description="NACHT" evidence="3">
    <location>
        <begin position="391"/>
        <end position="501"/>
    </location>
</feature>
<evidence type="ECO:0000313" key="5">
    <source>
        <dbReference type="Proteomes" id="UP000828390"/>
    </source>
</evidence>
<dbReference type="OrthoDB" id="8964250at2759"/>
<dbReference type="Pfam" id="PF05729">
    <property type="entry name" value="NACHT"/>
    <property type="match status" value="1"/>
</dbReference>
<evidence type="ECO:0000313" key="4">
    <source>
        <dbReference type="EMBL" id="KAH3770502.1"/>
    </source>
</evidence>
<gene>
    <name evidence="4" type="ORF">DPMN_171789</name>
</gene>
<dbReference type="GO" id="GO:0005524">
    <property type="term" value="F:ATP binding"/>
    <property type="evidence" value="ECO:0007669"/>
    <property type="project" value="UniProtKB-KW"/>
</dbReference>
<evidence type="ECO:0000256" key="2">
    <source>
        <dbReference type="ARBA" id="ARBA00022840"/>
    </source>
</evidence>
<keyword evidence="2" id="KW-0067">ATP-binding</keyword>
<dbReference type="InterPro" id="IPR032675">
    <property type="entry name" value="LRR_dom_sf"/>
</dbReference>
<dbReference type="SUPFAM" id="SSF52540">
    <property type="entry name" value="P-loop containing nucleoside triphosphate hydrolases"/>
    <property type="match status" value="1"/>
</dbReference>
<dbReference type="InterPro" id="IPR027417">
    <property type="entry name" value="P-loop_NTPase"/>
</dbReference>
<keyword evidence="1" id="KW-0547">Nucleotide-binding</keyword>
<dbReference type="InterPro" id="IPR027897">
    <property type="entry name" value="DUF4559"/>
</dbReference>
<protein>
    <recommendedName>
        <fullName evidence="3">NACHT domain-containing protein</fullName>
    </recommendedName>
</protein>
<comment type="caution">
    <text evidence="4">The sequence shown here is derived from an EMBL/GenBank/DDBJ whole genome shotgun (WGS) entry which is preliminary data.</text>
</comment>
<keyword evidence="5" id="KW-1185">Reference proteome</keyword>
<dbReference type="InterPro" id="IPR007111">
    <property type="entry name" value="NACHT_NTPase"/>
</dbReference>
<proteinExistence type="predicted"/>
<dbReference type="EMBL" id="JAIWYP010000009">
    <property type="protein sequence ID" value="KAH3770502.1"/>
    <property type="molecule type" value="Genomic_DNA"/>
</dbReference>
<evidence type="ECO:0000259" key="3">
    <source>
        <dbReference type="PROSITE" id="PS50837"/>
    </source>
</evidence>
<dbReference type="PROSITE" id="PS50837">
    <property type="entry name" value="NACHT"/>
    <property type="match status" value="1"/>
</dbReference>
<organism evidence="4 5">
    <name type="scientific">Dreissena polymorpha</name>
    <name type="common">Zebra mussel</name>
    <name type="synonym">Mytilus polymorpha</name>
    <dbReference type="NCBI Taxonomy" id="45954"/>
    <lineage>
        <taxon>Eukaryota</taxon>
        <taxon>Metazoa</taxon>
        <taxon>Spiralia</taxon>
        <taxon>Lophotrochozoa</taxon>
        <taxon>Mollusca</taxon>
        <taxon>Bivalvia</taxon>
        <taxon>Autobranchia</taxon>
        <taxon>Heteroconchia</taxon>
        <taxon>Euheterodonta</taxon>
        <taxon>Imparidentia</taxon>
        <taxon>Neoheterodontei</taxon>
        <taxon>Myida</taxon>
        <taxon>Dreissenoidea</taxon>
        <taxon>Dreissenidae</taxon>
        <taxon>Dreissena</taxon>
    </lineage>
</organism>
<dbReference type="Pfam" id="PF15112">
    <property type="entry name" value="DUF4559"/>
    <property type="match status" value="1"/>
</dbReference>
<dbReference type="SUPFAM" id="SSF52047">
    <property type="entry name" value="RNI-like"/>
    <property type="match status" value="2"/>
</dbReference>
<dbReference type="SMART" id="SM00382">
    <property type="entry name" value="AAA"/>
    <property type="match status" value="1"/>
</dbReference>
<dbReference type="Gene3D" id="3.80.10.10">
    <property type="entry name" value="Ribonuclease Inhibitor"/>
    <property type="match status" value="2"/>
</dbReference>
<accession>A0A9D4DYM4</accession>